<feature type="compositionally biased region" description="Low complexity" evidence="6">
    <location>
        <begin position="163"/>
        <end position="193"/>
    </location>
</feature>
<feature type="compositionally biased region" description="Low complexity" evidence="6">
    <location>
        <begin position="208"/>
        <end position="218"/>
    </location>
</feature>
<proteinExistence type="predicted"/>
<dbReference type="AlphaFoldDB" id="A0A7S1I147"/>
<feature type="domain" description="WW" evidence="7">
    <location>
        <begin position="46"/>
        <end position="79"/>
    </location>
</feature>
<feature type="compositionally biased region" description="Low complexity" evidence="6">
    <location>
        <begin position="273"/>
        <end position="288"/>
    </location>
</feature>
<keyword evidence="4" id="KW-0418">Kinase</keyword>
<feature type="compositionally biased region" description="Polar residues" evidence="6">
    <location>
        <begin position="289"/>
        <end position="305"/>
    </location>
</feature>
<accession>A0A7S1I147</accession>
<feature type="compositionally biased region" description="Low complexity" evidence="6">
    <location>
        <begin position="306"/>
        <end position="356"/>
    </location>
</feature>
<evidence type="ECO:0000313" key="9">
    <source>
        <dbReference type="EMBL" id="CAD8997730.1"/>
    </source>
</evidence>
<dbReference type="GO" id="GO:0004674">
    <property type="term" value="F:protein serine/threonine kinase activity"/>
    <property type="evidence" value="ECO:0007669"/>
    <property type="project" value="UniProtKB-KW"/>
</dbReference>
<feature type="region of interest" description="Disordered" evidence="6">
    <location>
        <begin position="257"/>
        <end position="430"/>
    </location>
</feature>
<evidence type="ECO:0000256" key="3">
    <source>
        <dbReference type="ARBA" id="ARBA00022741"/>
    </source>
</evidence>
<dbReference type="GO" id="GO:1903013">
    <property type="term" value="P:response to differentiation-inducing factor 1"/>
    <property type="evidence" value="ECO:0007669"/>
    <property type="project" value="TreeGrafter"/>
</dbReference>
<feature type="compositionally biased region" description="Pro residues" evidence="6">
    <location>
        <begin position="391"/>
        <end position="406"/>
    </location>
</feature>
<evidence type="ECO:0000256" key="6">
    <source>
        <dbReference type="SAM" id="MobiDB-lite"/>
    </source>
</evidence>
<dbReference type="PANTHER" id="PTHR45992:SF2">
    <property type="entry name" value="EUKARYOTIC ELONGATION FACTOR 2 KINASE"/>
    <property type="match status" value="1"/>
</dbReference>
<dbReference type="SMART" id="SM00811">
    <property type="entry name" value="Alpha_kinase"/>
    <property type="match status" value="1"/>
</dbReference>
<dbReference type="InterPro" id="IPR001202">
    <property type="entry name" value="WW_dom"/>
</dbReference>
<dbReference type="SUPFAM" id="SSF56112">
    <property type="entry name" value="Protein kinase-like (PK-like)"/>
    <property type="match status" value="1"/>
</dbReference>
<dbReference type="PROSITE" id="PS51158">
    <property type="entry name" value="ALPHA_KINASE"/>
    <property type="match status" value="1"/>
</dbReference>
<sequence>MVHLQPRSEKIQDNFHSSIMKQETISPGPQSQESSKALKNSLLPFPALPYNWRHSISKSNRYYFWQKGSKDSTYKHPSTGQEYRSDSISQDNGIADIASLGLNGGEMSGSAPMKALPRSRETSRTRSLSQADVYSARRGSISSATSEGNGTRPAPILLRGRSRSGASARNNNIMSARSSSAAPNMRSSSAAPPISHTRSLSSAGSFDTRSTASSASHTRSTREQVEQLNQDFHNQKISQDEYIRRWRSMFEVIKDQKRQSMSSAPGQPQVCMAQQAQAQAQARAQQEQGNRASSRGRSGYQSQYMNNQQNNQQPWSGAGAVTASSQSSSSVSRDSVGEMSVTSTSSKSSMTAVSASHSRRTPSMPPAWQDAKFLNHPDPAPHLNQGVRAPAPGPRINPNPPPPPQYAPHFGMPVMQGPSRPQPMSTMAPSLRNGSNLSPPDGELVTKHTFSFATKSWAKSQIRVRIDKYPFQEGTLRSVFYMKDFSKPSGSRQDYVAKISKDTNEPVEAYFQDVEMQALAAHLAREFNKLNLPKKVEYLEASVIECHDRLSPLPGGRVVFAVERYIHGTFCKYTNNYGWINPGAPRNSPQTFSHFSHYYSGGTCLVVDIQGITDEQNNDHYTDPQIHTNTGVPSFGKADLGAEGIQKFFETHECNSICQALGLPRMSANGQIMAPKELIQRTLPTPCHSLVWDLKNKVVSK</sequence>
<dbReference type="InterPro" id="IPR011009">
    <property type="entry name" value="Kinase-like_dom_sf"/>
</dbReference>
<dbReference type="Pfam" id="PF02816">
    <property type="entry name" value="Alpha_kinase"/>
    <property type="match status" value="1"/>
</dbReference>
<dbReference type="PANTHER" id="PTHR45992">
    <property type="entry name" value="EUKARYOTIC ELONGATION FACTOR 2 KINASE-RELATED"/>
    <property type="match status" value="1"/>
</dbReference>
<evidence type="ECO:0000256" key="5">
    <source>
        <dbReference type="ARBA" id="ARBA00022840"/>
    </source>
</evidence>
<dbReference type="InterPro" id="IPR051852">
    <property type="entry name" value="Alpha-type_PK"/>
</dbReference>
<feature type="domain" description="Alpha-type protein kinase" evidence="8">
    <location>
        <begin position="449"/>
        <end position="666"/>
    </location>
</feature>
<gene>
    <name evidence="9" type="ORF">EGYM00392_LOCUS8796</name>
</gene>
<dbReference type="GO" id="GO:0005524">
    <property type="term" value="F:ATP binding"/>
    <property type="evidence" value="ECO:0007669"/>
    <property type="project" value="UniProtKB-KW"/>
</dbReference>
<protein>
    <recommendedName>
        <fullName evidence="10">Alpha-type protein kinase domain-containing protein</fullName>
    </recommendedName>
</protein>
<dbReference type="EMBL" id="HBGA01022905">
    <property type="protein sequence ID" value="CAD8997730.1"/>
    <property type="molecule type" value="Transcribed_RNA"/>
</dbReference>
<dbReference type="Gene3D" id="3.20.200.10">
    <property type="entry name" value="MHCK/EF2 kinase"/>
    <property type="match status" value="1"/>
</dbReference>
<evidence type="ECO:0000259" key="7">
    <source>
        <dbReference type="PROSITE" id="PS50020"/>
    </source>
</evidence>
<name>A0A7S1I147_9EUGL</name>
<keyword evidence="3" id="KW-0547">Nucleotide-binding</keyword>
<keyword evidence="5" id="KW-0067">ATP-binding</keyword>
<dbReference type="InterPro" id="IPR004166">
    <property type="entry name" value="a-kinase_dom"/>
</dbReference>
<reference evidence="9" key="1">
    <citation type="submission" date="2021-01" db="EMBL/GenBank/DDBJ databases">
        <authorList>
            <person name="Corre E."/>
            <person name="Pelletier E."/>
            <person name="Niang G."/>
            <person name="Scheremetjew M."/>
            <person name="Finn R."/>
            <person name="Kale V."/>
            <person name="Holt S."/>
            <person name="Cochrane G."/>
            <person name="Meng A."/>
            <person name="Brown T."/>
            <person name="Cohen L."/>
        </authorList>
    </citation>
    <scope>NUCLEOTIDE SEQUENCE</scope>
    <source>
        <strain evidence="9">NIES-381</strain>
    </source>
</reference>
<evidence type="ECO:0000256" key="4">
    <source>
        <dbReference type="ARBA" id="ARBA00022777"/>
    </source>
</evidence>
<dbReference type="PROSITE" id="PS50020">
    <property type="entry name" value="WW_DOMAIN_2"/>
    <property type="match status" value="1"/>
</dbReference>
<dbReference type="Gene3D" id="3.30.200.20">
    <property type="entry name" value="Phosphorylase Kinase, domain 1"/>
    <property type="match status" value="2"/>
</dbReference>
<feature type="region of interest" description="Disordered" evidence="6">
    <location>
        <begin position="1"/>
        <end position="38"/>
    </location>
</feature>
<evidence type="ECO:0000256" key="2">
    <source>
        <dbReference type="ARBA" id="ARBA00022679"/>
    </source>
</evidence>
<evidence type="ECO:0008006" key="10">
    <source>
        <dbReference type="Google" id="ProtNLM"/>
    </source>
</evidence>
<feature type="region of interest" description="Disordered" evidence="6">
    <location>
        <begin position="103"/>
        <end position="224"/>
    </location>
</feature>
<feature type="compositionally biased region" description="Polar residues" evidence="6">
    <location>
        <begin position="196"/>
        <end position="207"/>
    </location>
</feature>
<evidence type="ECO:0000256" key="1">
    <source>
        <dbReference type="ARBA" id="ARBA00022527"/>
    </source>
</evidence>
<dbReference type="PROSITE" id="PS01159">
    <property type="entry name" value="WW_DOMAIN_1"/>
    <property type="match status" value="1"/>
</dbReference>
<feature type="compositionally biased region" description="Polar residues" evidence="6">
    <location>
        <begin position="140"/>
        <end position="149"/>
    </location>
</feature>
<dbReference type="GO" id="GO:0031037">
    <property type="term" value="P:myosin II filament disassembly"/>
    <property type="evidence" value="ECO:0007669"/>
    <property type="project" value="TreeGrafter"/>
</dbReference>
<dbReference type="SUPFAM" id="SSF51045">
    <property type="entry name" value="WW domain"/>
    <property type="match status" value="1"/>
</dbReference>
<evidence type="ECO:0000259" key="8">
    <source>
        <dbReference type="PROSITE" id="PS51158"/>
    </source>
</evidence>
<feature type="compositionally biased region" description="Basic and acidic residues" evidence="6">
    <location>
        <begin position="1"/>
        <end position="13"/>
    </location>
</feature>
<keyword evidence="2" id="KW-0808">Transferase</keyword>
<dbReference type="InterPro" id="IPR036020">
    <property type="entry name" value="WW_dom_sf"/>
</dbReference>
<feature type="compositionally biased region" description="Polar residues" evidence="6">
    <location>
        <begin position="14"/>
        <end position="38"/>
    </location>
</feature>
<keyword evidence="1" id="KW-0723">Serine/threonine-protein kinase</keyword>
<organism evidence="9">
    <name type="scientific">Eutreptiella gymnastica</name>
    <dbReference type="NCBI Taxonomy" id="73025"/>
    <lineage>
        <taxon>Eukaryota</taxon>
        <taxon>Discoba</taxon>
        <taxon>Euglenozoa</taxon>
        <taxon>Euglenida</taxon>
        <taxon>Spirocuta</taxon>
        <taxon>Euglenophyceae</taxon>
        <taxon>Eutreptiales</taxon>
        <taxon>Eutreptiaceae</taxon>
        <taxon>Eutreptiella</taxon>
    </lineage>
</organism>